<dbReference type="RefSeq" id="WP_179922496.1">
    <property type="nucleotide sequence ID" value="NZ_CP058909.1"/>
</dbReference>
<dbReference type="SUPFAM" id="SSF50998">
    <property type="entry name" value="Quinoprotein alcohol dehydrogenase-like"/>
    <property type="match status" value="1"/>
</dbReference>
<dbReference type="InterPro" id="IPR015943">
    <property type="entry name" value="WD40/YVTN_repeat-like_dom_sf"/>
</dbReference>
<dbReference type="EMBL" id="CP058909">
    <property type="protein sequence ID" value="QLH82028.1"/>
    <property type="molecule type" value="Genomic_DNA"/>
</dbReference>
<dbReference type="GeneID" id="56083027"/>
<dbReference type="SMART" id="SM00564">
    <property type="entry name" value="PQQ"/>
    <property type="match status" value="4"/>
</dbReference>
<dbReference type="PROSITE" id="PS51257">
    <property type="entry name" value="PROKAR_LIPOPROTEIN"/>
    <property type="match status" value="1"/>
</dbReference>
<dbReference type="AlphaFoldDB" id="A0A7D5T533"/>
<dbReference type="InterPro" id="IPR018391">
    <property type="entry name" value="PQQ_b-propeller_rpt"/>
</dbReference>
<feature type="domain" description="Pyrrolo-quinoline quinone repeat" evidence="2">
    <location>
        <begin position="229"/>
        <end position="327"/>
    </location>
</feature>
<name>A0A7D5T533_9EURY</name>
<dbReference type="KEGG" id="hpel:HZS54_10520"/>
<feature type="compositionally biased region" description="Basic and acidic residues" evidence="1">
    <location>
        <begin position="29"/>
        <end position="39"/>
    </location>
</feature>
<feature type="region of interest" description="Disordered" evidence="1">
    <location>
        <begin position="26"/>
        <end position="57"/>
    </location>
</feature>
<organism evidence="3 4">
    <name type="scientific">Halosimplex pelagicum</name>
    <dbReference type="NCBI Taxonomy" id="869886"/>
    <lineage>
        <taxon>Archaea</taxon>
        <taxon>Methanobacteriati</taxon>
        <taxon>Methanobacteriota</taxon>
        <taxon>Stenosarchaea group</taxon>
        <taxon>Halobacteria</taxon>
        <taxon>Halobacteriales</taxon>
        <taxon>Haloarculaceae</taxon>
        <taxon>Halosimplex</taxon>
    </lineage>
</organism>
<proteinExistence type="predicted"/>
<dbReference type="PANTHER" id="PTHR34512">
    <property type="entry name" value="CELL SURFACE PROTEIN"/>
    <property type="match status" value="1"/>
</dbReference>
<sequence>MRRREFVATSSSALTMVWAGCVGTGANRADTESDVRDPPESGNSIGTEGSDADPTPTGWIETEKTGASEFRGPAAWTQVGYDAHKTNRVPDADRVGSALGPDEEATEAGGGVGVRWTYARHPPVTAVFGIDHLYYHDSDGVPTSITAGGNHRWRQSTVSGRVVAADPSAVVVVDAGDWIHVLDPADGAVRHSIDVMVGRDAHAVTLDGSNLYLPTDAGIASVDYSEPSVNWETALTELTALSGGASEGVQAGVPAVTDGRVLTVQTVSSGEGPRRVLALDRTDGAPDWSVAMDLEDDWSLLGYPVVGPDHVFVRAEDPSFGAVDGGDSDGNGGRLWDGLSRIYAIDRDAGEVAWHVDLAGRAAAPPAYADGKLLVEHGGGGDQPVLIEAIAVDDQSSVWIVSLDTLLQVSTPAVVADTVYSVVGDYVLAVDLADGRERWRLSMSTWAAEQGYADREYRELWNYPLGPTLLGDVMYVTGRPEGRLFAFSLS</sequence>
<dbReference type="InterPro" id="IPR002372">
    <property type="entry name" value="PQQ_rpt_dom"/>
</dbReference>
<dbReference type="InterPro" id="IPR011047">
    <property type="entry name" value="Quinoprotein_ADH-like_sf"/>
</dbReference>
<dbReference type="PANTHER" id="PTHR34512:SF30">
    <property type="entry name" value="OUTER MEMBRANE PROTEIN ASSEMBLY FACTOR BAMB"/>
    <property type="match status" value="1"/>
</dbReference>
<gene>
    <name evidence="3" type="ORF">HZS54_10520</name>
</gene>
<dbReference type="Gene3D" id="2.40.128.630">
    <property type="match status" value="1"/>
</dbReference>
<dbReference type="Gene3D" id="2.130.10.10">
    <property type="entry name" value="YVTN repeat-like/Quinoprotein amine dehydrogenase"/>
    <property type="match status" value="1"/>
</dbReference>
<dbReference type="Pfam" id="PF13360">
    <property type="entry name" value="PQQ_2"/>
    <property type="match status" value="2"/>
</dbReference>
<dbReference type="Proteomes" id="UP000509346">
    <property type="component" value="Chromosome"/>
</dbReference>
<feature type="domain" description="Pyrrolo-quinoline quinone repeat" evidence="2">
    <location>
        <begin position="341"/>
        <end position="444"/>
    </location>
</feature>
<evidence type="ECO:0000259" key="2">
    <source>
        <dbReference type="Pfam" id="PF13360"/>
    </source>
</evidence>
<protein>
    <submittedName>
        <fullName evidence="3">PQQ-binding-like beta-propeller repeat protein</fullName>
    </submittedName>
</protein>
<evidence type="ECO:0000313" key="3">
    <source>
        <dbReference type="EMBL" id="QLH82028.1"/>
    </source>
</evidence>
<reference evidence="3 4" key="1">
    <citation type="submission" date="2020-07" db="EMBL/GenBank/DDBJ databases">
        <title>Halosimplex litoreum sp. nov. and Halosimplex rubrum sp. nov., isolated from different salt environments.</title>
        <authorList>
            <person name="Cui H."/>
        </authorList>
    </citation>
    <scope>NUCLEOTIDE SEQUENCE [LARGE SCALE GENOMIC DNA]</scope>
    <source>
        <strain evidence="3 4">R2</strain>
    </source>
</reference>
<evidence type="ECO:0000256" key="1">
    <source>
        <dbReference type="SAM" id="MobiDB-lite"/>
    </source>
</evidence>
<keyword evidence="4" id="KW-1185">Reference proteome</keyword>
<accession>A0A7D5T533</accession>
<evidence type="ECO:0000313" key="4">
    <source>
        <dbReference type="Proteomes" id="UP000509346"/>
    </source>
</evidence>
<dbReference type="OrthoDB" id="136681at2157"/>